<gene>
    <name evidence="1" type="ORF">SAMN04487996_107130</name>
</gene>
<name>A0A1G7G5G4_9BACT</name>
<accession>A0A1G7G5G4</accession>
<dbReference type="Proteomes" id="UP000198748">
    <property type="component" value="Unassembled WGS sequence"/>
</dbReference>
<sequence length="131" mass="15254">MTPKQKAIESAYGGAWGCVKAVTSDGWALIVQFGRASSNRWDAFGFSEDEIETRTNGRDVYWRPVELKGLESNHGWRRFDEHLPAKDQFVHVLQSGRFYVGKITIFESENNYYLRTYSHWMPVEEMPLPIY</sequence>
<organism evidence="1 2">
    <name type="scientific">Dyadobacter soli</name>
    <dbReference type="NCBI Taxonomy" id="659014"/>
    <lineage>
        <taxon>Bacteria</taxon>
        <taxon>Pseudomonadati</taxon>
        <taxon>Bacteroidota</taxon>
        <taxon>Cytophagia</taxon>
        <taxon>Cytophagales</taxon>
        <taxon>Spirosomataceae</taxon>
        <taxon>Dyadobacter</taxon>
    </lineage>
</organism>
<protein>
    <recommendedName>
        <fullName evidence="3">DUF551 domain-containing protein</fullName>
    </recommendedName>
</protein>
<proteinExistence type="predicted"/>
<dbReference type="EMBL" id="FNAN01000007">
    <property type="protein sequence ID" value="SDE83350.1"/>
    <property type="molecule type" value="Genomic_DNA"/>
</dbReference>
<evidence type="ECO:0008006" key="3">
    <source>
        <dbReference type="Google" id="ProtNLM"/>
    </source>
</evidence>
<evidence type="ECO:0000313" key="1">
    <source>
        <dbReference type="EMBL" id="SDE83350.1"/>
    </source>
</evidence>
<reference evidence="2" key="1">
    <citation type="submission" date="2016-10" db="EMBL/GenBank/DDBJ databases">
        <authorList>
            <person name="Varghese N."/>
            <person name="Submissions S."/>
        </authorList>
    </citation>
    <scope>NUCLEOTIDE SEQUENCE [LARGE SCALE GENOMIC DNA]</scope>
    <source>
        <strain evidence="2">DSM 25329</strain>
    </source>
</reference>
<dbReference type="STRING" id="659014.SAMN04487996_107130"/>
<dbReference type="AlphaFoldDB" id="A0A1G7G5G4"/>
<evidence type="ECO:0000313" key="2">
    <source>
        <dbReference type="Proteomes" id="UP000198748"/>
    </source>
</evidence>
<keyword evidence="2" id="KW-1185">Reference proteome</keyword>